<dbReference type="OrthoDB" id="9046151at2"/>
<gene>
    <name evidence="3" type="ORF">SAMN04489812_0832</name>
</gene>
<dbReference type="PANTHER" id="PTHR30290">
    <property type="entry name" value="PERIPLASMIC BINDING COMPONENT OF ABC TRANSPORTER"/>
    <property type="match status" value="1"/>
</dbReference>
<dbReference type="GO" id="GO:1904680">
    <property type="term" value="F:peptide transmembrane transporter activity"/>
    <property type="evidence" value="ECO:0007669"/>
    <property type="project" value="TreeGrafter"/>
</dbReference>
<dbReference type="RefSeq" id="WP_091520311.1">
    <property type="nucleotide sequence ID" value="NZ_LT629772.1"/>
</dbReference>
<dbReference type="PANTHER" id="PTHR30290:SF38">
    <property type="entry name" value="D,D-DIPEPTIDE-BINDING PERIPLASMIC PROTEIN DDPA-RELATED"/>
    <property type="match status" value="1"/>
</dbReference>
<dbReference type="Gene3D" id="3.90.76.10">
    <property type="entry name" value="Dipeptide-binding Protein, Domain 1"/>
    <property type="match status" value="1"/>
</dbReference>
<dbReference type="InterPro" id="IPR000914">
    <property type="entry name" value="SBP_5_dom"/>
</dbReference>
<dbReference type="GO" id="GO:0015833">
    <property type="term" value="P:peptide transport"/>
    <property type="evidence" value="ECO:0007669"/>
    <property type="project" value="TreeGrafter"/>
</dbReference>
<dbReference type="AlphaFoldDB" id="A0A1H1PAT3"/>
<proteinExistence type="predicted"/>
<dbReference type="PIRSF" id="PIRSF002741">
    <property type="entry name" value="MppA"/>
    <property type="match status" value="1"/>
</dbReference>
<evidence type="ECO:0000313" key="3">
    <source>
        <dbReference type="EMBL" id="SDS08361.1"/>
    </source>
</evidence>
<dbReference type="Gene3D" id="3.10.105.10">
    <property type="entry name" value="Dipeptide-binding Protein, Domain 3"/>
    <property type="match status" value="1"/>
</dbReference>
<dbReference type="InterPro" id="IPR039424">
    <property type="entry name" value="SBP_5"/>
</dbReference>
<keyword evidence="1" id="KW-0732">Signal</keyword>
<accession>A0A1H1PAT3</accession>
<protein>
    <submittedName>
        <fullName evidence="3">Peptide/nickel transport system substrate-binding protein</fullName>
    </submittedName>
</protein>
<sequence length="547" mass="58615">MKRSPDLRRASRLIVALLLLVVATAGCYAVQRPGPAPERPARPSDPIGQRQVVRGGDLVMGLSSEPDKLDPTTSTSLYTRYVMSSICEKLYDTDADGGIVPQLATALPTFSAGGRKVTIRVRDDIRFADGTRFDADAVRTSLLRHLKKSDSARVSELGPITSIGTQGTDKVVINYSSAFAPITASLADRAGMIMSPTALKKYGDSFADHPTCVGPFRFESRVPQTSITVVKDPKYYAADQIRLDSITYRIMSDANIRAANLRSGDIQIADSISPQDVDALSQEPGIGLLQTTSLGYQGLTINLGNTRGVGKKPGTINTPLAKDPRVREALAAAIDRDGLVNSAFNNWYAPACSPISPTSEFAGPAGDSCPDHDPAKAKKLLTAAGVPVPYPITVKVSNTADGLRFAQALQASVADAGFKITIEPVEYSTLLDQQSSGDFEAVLLGWSGRIDPHGNMYGFLATGGSTNYSGYSSPTVDKALTDATLTTDPKRRRALYDKVVGQVQQDNPLIYLYRQRNLTAYTDEIAGAATYPDGVVRLTRAGFVQEK</sequence>
<evidence type="ECO:0000259" key="2">
    <source>
        <dbReference type="Pfam" id="PF00496"/>
    </source>
</evidence>
<dbReference type="SUPFAM" id="SSF53850">
    <property type="entry name" value="Periplasmic binding protein-like II"/>
    <property type="match status" value="1"/>
</dbReference>
<dbReference type="GO" id="GO:0042597">
    <property type="term" value="C:periplasmic space"/>
    <property type="evidence" value="ECO:0007669"/>
    <property type="project" value="UniProtKB-ARBA"/>
</dbReference>
<dbReference type="PROSITE" id="PS51257">
    <property type="entry name" value="PROKAR_LIPOPROTEIN"/>
    <property type="match status" value="1"/>
</dbReference>
<name>A0A1H1PAT3_9ACTN</name>
<keyword evidence="4" id="KW-1185">Reference proteome</keyword>
<dbReference type="Proteomes" id="UP000199103">
    <property type="component" value="Chromosome I"/>
</dbReference>
<dbReference type="Gene3D" id="3.40.190.10">
    <property type="entry name" value="Periplasmic binding protein-like II"/>
    <property type="match status" value="1"/>
</dbReference>
<dbReference type="STRING" id="630515.SAMN04489812_0832"/>
<evidence type="ECO:0000313" key="4">
    <source>
        <dbReference type="Proteomes" id="UP000199103"/>
    </source>
</evidence>
<evidence type="ECO:0000256" key="1">
    <source>
        <dbReference type="ARBA" id="ARBA00022729"/>
    </source>
</evidence>
<dbReference type="GO" id="GO:0043190">
    <property type="term" value="C:ATP-binding cassette (ABC) transporter complex"/>
    <property type="evidence" value="ECO:0007669"/>
    <property type="project" value="InterPro"/>
</dbReference>
<dbReference type="EMBL" id="LT629772">
    <property type="protein sequence ID" value="SDS08361.1"/>
    <property type="molecule type" value="Genomic_DNA"/>
</dbReference>
<organism evidence="3 4">
    <name type="scientific">Microlunatus soli</name>
    <dbReference type="NCBI Taxonomy" id="630515"/>
    <lineage>
        <taxon>Bacteria</taxon>
        <taxon>Bacillati</taxon>
        <taxon>Actinomycetota</taxon>
        <taxon>Actinomycetes</taxon>
        <taxon>Propionibacteriales</taxon>
        <taxon>Propionibacteriaceae</taxon>
        <taxon>Microlunatus</taxon>
    </lineage>
</organism>
<dbReference type="InterPro" id="IPR030678">
    <property type="entry name" value="Peptide/Ni-bd"/>
</dbReference>
<reference evidence="3 4" key="1">
    <citation type="submission" date="2016-10" db="EMBL/GenBank/DDBJ databases">
        <authorList>
            <person name="de Groot N.N."/>
        </authorList>
    </citation>
    <scope>NUCLEOTIDE SEQUENCE [LARGE SCALE GENOMIC DNA]</scope>
    <source>
        <strain evidence="3 4">DSM 21800</strain>
    </source>
</reference>
<dbReference type="Pfam" id="PF00496">
    <property type="entry name" value="SBP_bac_5"/>
    <property type="match status" value="1"/>
</dbReference>
<feature type="domain" description="Solute-binding protein family 5" evidence="2">
    <location>
        <begin position="99"/>
        <end position="466"/>
    </location>
</feature>